<dbReference type="GO" id="GO:0016740">
    <property type="term" value="F:transferase activity"/>
    <property type="evidence" value="ECO:0007669"/>
    <property type="project" value="UniProtKB-KW"/>
</dbReference>
<dbReference type="SMART" id="SM00672">
    <property type="entry name" value="CAP10"/>
    <property type="match status" value="1"/>
</dbReference>
<feature type="transmembrane region" description="Helical" evidence="3">
    <location>
        <begin position="222"/>
        <end position="241"/>
    </location>
</feature>
<feature type="transmembrane region" description="Helical" evidence="3">
    <location>
        <begin position="329"/>
        <end position="351"/>
    </location>
</feature>
<feature type="transmembrane region" description="Helical" evidence="3">
    <location>
        <begin position="303"/>
        <end position="322"/>
    </location>
</feature>
<evidence type="ECO:0000256" key="2">
    <source>
        <dbReference type="ARBA" id="ARBA00022679"/>
    </source>
</evidence>
<evidence type="ECO:0000256" key="1">
    <source>
        <dbReference type="ARBA" id="ARBA00010118"/>
    </source>
</evidence>
<feature type="transmembrane region" description="Helical" evidence="3">
    <location>
        <begin position="132"/>
        <end position="149"/>
    </location>
</feature>
<keyword evidence="2 5" id="KW-0808">Transferase</keyword>
<feature type="transmembrane region" description="Helical" evidence="3">
    <location>
        <begin position="32"/>
        <end position="54"/>
    </location>
</feature>
<keyword evidence="3" id="KW-0812">Transmembrane</keyword>
<dbReference type="Pfam" id="PF05686">
    <property type="entry name" value="Glyco_transf_90"/>
    <property type="match status" value="1"/>
</dbReference>
<keyword evidence="3" id="KW-1133">Transmembrane helix</keyword>
<feature type="transmembrane region" description="Helical" evidence="3">
    <location>
        <begin position="104"/>
        <end position="126"/>
    </location>
</feature>
<dbReference type="InterPro" id="IPR006598">
    <property type="entry name" value="CAP10"/>
</dbReference>
<dbReference type="OrthoDB" id="541052at2759"/>
<evidence type="ECO:0000313" key="6">
    <source>
        <dbReference type="Proteomes" id="UP000799779"/>
    </source>
</evidence>
<gene>
    <name evidence="5" type="ORF">P154DRAFT_494907</name>
</gene>
<organism evidence="5 6">
    <name type="scientific">Amniculicola lignicola CBS 123094</name>
    <dbReference type="NCBI Taxonomy" id="1392246"/>
    <lineage>
        <taxon>Eukaryota</taxon>
        <taxon>Fungi</taxon>
        <taxon>Dikarya</taxon>
        <taxon>Ascomycota</taxon>
        <taxon>Pezizomycotina</taxon>
        <taxon>Dothideomycetes</taxon>
        <taxon>Pleosporomycetidae</taxon>
        <taxon>Pleosporales</taxon>
        <taxon>Amniculicolaceae</taxon>
        <taxon>Amniculicola</taxon>
    </lineage>
</organism>
<name>A0A6A5WBL3_9PLEO</name>
<sequence length="999" mass="112829">MDRLWLLFPCALVAECVYLNNAIGTSFALERPLHTAGVLLFLCGITVIAQDRLLQLRSSRTRKLHKDRYTTIPLSHGDEAVLPQEILATGSDGAQRVPLGLRALAGLALLLLLAVCGRIAVFHYTMKSVECTGHSPAAFLLLALALFHGRRDIRDLIFQSKAAAFEAPQSMHYALFRASTRYILPAWLLSTASFLVTTRGPWVRTTFICPMATGEARLTPKLQLLGFFLDCVCLIVFYVLVEDPGRRLDGKSERNTSSRGVVVVGFVIVMSALVLAVAGTIIYTVMPEHREWMMATPSEYLGGLMRLSLAIPCTIICFFITFRFLGIMAAMFIAFFTFAYAGALRALSLNVSSSFPPKSTTELIVYLIWINISIVLYILTEFPEGRVRPRMSCRLQRYHAILVAAILATVCFMAYRYRPGFLTKNSSDHPIANLIRLADEQHSVWALQAQRSRTLKDAVQSYQERYSHNPPPGFDKWYEFAMKRHSVIIDEFDNINKDLAPFSSLSPNELRQRTARILADGNGVGGIRIRDGKGDIVGNVPGTHRWMMDGTLQMIEKFAEFLPDMDLAISLNDECRVAVSYDQLQSALDHRERYEAQKTSESTPSFSPSRAATWPILSAIPPQPSYFRGVGSSASYRTFGSVACPATSKARTENHWDKGVLCASCTTPHSMGIFVSNWSISADPCHQPDLADLHGLHVSPLALWGTHELIPIFSQSRAPGYVDIRYPSPWNYMDKAVYAVDDQHPDPKFHDKENTLFWRGMTTEGVSPGNGVWKGMMRQRLVHLVNNETNPQTILLRAGAKKWEYMYEDPGKIKNLLAANMDVRFVNHIAKCGGHDCTDQEREFGFGNSVDFEHHWRYKYLFDVDGAGFSGRFIPFLQSNSVVLKSALFREWHEGRLTAWKHFIPVDLRLHDLWSIMAYFAGYGLEGGGQRRMVGHEKDARKIAKEGREWAEKVLRKEDMEIYMFRLLLEWGRLTDERREYLGFKGVRPKDERGVVWEG</sequence>
<feature type="transmembrane region" description="Helical" evidence="3">
    <location>
        <begin position="400"/>
        <end position="417"/>
    </location>
</feature>
<dbReference type="EMBL" id="ML977601">
    <property type="protein sequence ID" value="KAF1998817.1"/>
    <property type="molecule type" value="Genomic_DNA"/>
</dbReference>
<dbReference type="PANTHER" id="PTHR12203:SF35">
    <property type="entry name" value="PROTEIN O-GLUCOSYLTRANSFERASE 1"/>
    <property type="match status" value="1"/>
</dbReference>
<proteinExistence type="inferred from homology"/>
<evidence type="ECO:0000259" key="4">
    <source>
        <dbReference type="SMART" id="SM00672"/>
    </source>
</evidence>
<protein>
    <submittedName>
        <fullName evidence="5">Glycosyltransferase family 90 protein</fullName>
    </submittedName>
</protein>
<dbReference type="AlphaFoldDB" id="A0A6A5WBL3"/>
<evidence type="ECO:0000256" key="3">
    <source>
        <dbReference type="SAM" id="Phobius"/>
    </source>
</evidence>
<accession>A0A6A5WBL3</accession>
<feature type="domain" description="Glycosyl transferase CAP10" evidence="4">
    <location>
        <begin position="686"/>
        <end position="978"/>
    </location>
</feature>
<dbReference type="InterPro" id="IPR051091">
    <property type="entry name" value="O-Glucosyltr/Glycosyltrsf_90"/>
</dbReference>
<reference evidence="5" key="1">
    <citation type="journal article" date="2020" name="Stud. Mycol.">
        <title>101 Dothideomycetes genomes: a test case for predicting lifestyles and emergence of pathogens.</title>
        <authorList>
            <person name="Haridas S."/>
            <person name="Albert R."/>
            <person name="Binder M."/>
            <person name="Bloem J."/>
            <person name="Labutti K."/>
            <person name="Salamov A."/>
            <person name="Andreopoulos B."/>
            <person name="Baker S."/>
            <person name="Barry K."/>
            <person name="Bills G."/>
            <person name="Bluhm B."/>
            <person name="Cannon C."/>
            <person name="Castanera R."/>
            <person name="Culley D."/>
            <person name="Daum C."/>
            <person name="Ezra D."/>
            <person name="Gonzalez J."/>
            <person name="Henrissat B."/>
            <person name="Kuo A."/>
            <person name="Liang C."/>
            <person name="Lipzen A."/>
            <person name="Lutzoni F."/>
            <person name="Magnuson J."/>
            <person name="Mondo S."/>
            <person name="Nolan M."/>
            <person name="Ohm R."/>
            <person name="Pangilinan J."/>
            <person name="Park H.-J."/>
            <person name="Ramirez L."/>
            <person name="Alfaro M."/>
            <person name="Sun H."/>
            <person name="Tritt A."/>
            <person name="Yoshinaga Y."/>
            <person name="Zwiers L.-H."/>
            <person name="Turgeon B."/>
            <person name="Goodwin S."/>
            <person name="Spatafora J."/>
            <person name="Crous P."/>
            <person name="Grigoriev I."/>
        </authorList>
    </citation>
    <scope>NUCLEOTIDE SEQUENCE</scope>
    <source>
        <strain evidence="5">CBS 123094</strain>
    </source>
</reference>
<keyword evidence="6" id="KW-1185">Reference proteome</keyword>
<comment type="similarity">
    <text evidence="1">Belongs to the glycosyltransferase 90 family.</text>
</comment>
<feature type="transmembrane region" description="Helical" evidence="3">
    <location>
        <begin position="261"/>
        <end position="283"/>
    </location>
</feature>
<dbReference type="Proteomes" id="UP000799779">
    <property type="component" value="Unassembled WGS sequence"/>
</dbReference>
<feature type="transmembrane region" description="Helical" evidence="3">
    <location>
        <begin position="363"/>
        <end position="379"/>
    </location>
</feature>
<evidence type="ECO:0000313" key="5">
    <source>
        <dbReference type="EMBL" id="KAF1998817.1"/>
    </source>
</evidence>
<keyword evidence="3" id="KW-0472">Membrane</keyword>
<feature type="transmembrane region" description="Helical" evidence="3">
    <location>
        <begin position="182"/>
        <end position="202"/>
    </location>
</feature>
<dbReference type="PANTHER" id="PTHR12203">
    <property type="entry name" value="KDEL LYS-ASP-GLU-LEU CONTAINING - RELATED"/>
    <property type="match status" value="1"/>
</dbReference>